<dbReference type="SUPFAM" id="SSF81301">
    <property type="entry name" value="Nucleotidyltransferase"/>
    <property type="match status" value="1"/>
</dbReference>
<protein>
    <recommendedName>
        <fullName evidence="3">GrpB family protein</fullName>
    </recommendedName>
</protein>
<dbReference type="Gene3D" id="3.30.460.10">
    <property type="entry name" value="Beta Polymerase, domain 2"/>
    <property type="match status" value="1"/>
</dbReference>
<proteinExistence type="predicted"/>
<dbReference type="Pfam" id="PF04229">
    <property type="entry name" value="GrpB"/>
    <property type="match status" value="1"/>
</dbReference>
<reference evidence="1" key="1">
    <citation type="journal article" date="2005" name="Proc. Natl. Acad. Sci. U.S.A.">
        <title>The psychrophilic lifestyle as revealed by the genome sequence of Colwellia psychrerythraea 34H through genomic and proteomic analyses.</title>
        <authorList>
            <person name="Methe B.A."/>
            <person name="Nelson K.E."/>
            <person name="Deming J.W."/>
            <person name="Momen B."/>
            <person name="Melamud E."/>
            <person name="Zhang X."/>
            <person name="Moult J."/>
            <person name="Madupu R."/>
            <person name="Nelson W.C."/>
            <person name="Dodson R.J."/>
            <person name="Brinkac L.M."/>
            <person name="Daugherty S.C."/>
            <person name="Durkin A.S."/>
            <person name="DeBoy R.T."/>
            <person name="Kolonay J.F."/>
            <person name="Sullivan S.A."/>
            <person name="Zhou L."/>
            <person name="Davidsen T.M."/>
            <person name="Wu M."/>
            <person name="Huston A.L."/>
            <person name="Lewis M."/>
            <person name="Weaver B."/>
            <person name="Weidman J.F."/>
            <person name="Khouri H."/>
            <person name="Utterback T.R."/>
            <person name="Feldblyum T.V."/>
            <person name="Fraser C.M."/>
        </authorList>
    </citation>
    <scope>NUCLEOTIDE SEQUENCE [LARGE SCALE GENOMIC DNA]</scope>
    <source>
        <strain evidence="1">34H</strain>
    </source>
</reference>
<dbReference type="InterPro" id="IPR007344">
    <property type="entry name" value="GrpB/CoaE"/>
</dbReference>
<dbReference type="Proteomes" id="UP000000547">
    <property type="component" value="Chromosome"/>
</dbReference>
<dbReference type="PANTHER" id="PTHR34822:SF1">
    <property type="entry name" value="GRPB FAMILY PROTEIN"/>
    <property type="match status" value="1"/>
</dbReference>
<organism evidence="1 2">
    <name type="scientific">Colwellia psychrerythraea (strain 34H / ATCC BAA-681)</name>
    <name type="common">Vibrio psychroerythus</name>
    <dbReference type="NCBI Taxonomy" id="167879"/>
    <lineage>
        <taxon>Bacteria</taxon>
        <taxon>Pseudomonadati</taxon>
        <taxon>Pseudomonadota</taxon>
        <taxon>Gammaproteobacteria</taxon>
        <taxon>Alteromonadales</taxon>
        <taxon>Colwelliaceae</taxon>
        <taxon>Colwellia</taxon>
    </lineage>
</organism>
<name>Q480R9_COLP3</name>
<dbReference type="AlphaFoldDB" id="Q480R9"/>
<dbReference type="KEGG" id="cps:CPS_2738"/>
<evidence type="ECO:0000313" key="1">
    <source>
        <dbReference type="EMBL" id="AAZ28416.1"/>
    </source>
</evidence>
<sequence>MENHLSNRVIEVVDYDPNWKNIFEIEKVALTQAIGNNAVKIDHIGSTSVIGLSAKPIVDILIEVSNLEGLDAADKNIAALGYTIKGENGISGRRYFQKGGNQRSHHVHAFQSSDLNLHRHKVFKAYLIAHPIIASEYGSLKSEAVSKSDNDINVYMTLKTSFINKHEKLALEWFDN</sequence>
<dbReference type="EMBL" id="CP000083">
    <property type="protein sequence ID" value="AAZ28416.1"/>
    <property type="molecule type" value="Genomic_DNA"/>
</dbReference>
<gene>
    <name evidence="1" type="ordered locus">CPS_2738</name>
</gene>
<accession>Q480R9</accession>
<evidence type="ECO:0008006" key="3">
    <source>
        <dbReference type="Google" id="ProtNLM"/>
    </source>
</evidence>
<dbReference type="InterPro" id="IPR043519">
    <property type="entry name" value="NT_sf"/>
</dbReference>
<dbReference type="PANTHER" id="PTHR34822">
    <property type="entry name" value="GRPB DOMAIN PROTEIN (AFU_ORTHOLOGUE AFUA_1G01530)"/>
    <property type="match status" value="1"/>
</dbReference>
<evidence type="ECO:0000313" key="2">
    <source>
        <dbReference type="Proteomes" id="UP000000547"/>
    </source>
</evidence>
<dbReference type="STRING" id="167879.CPS_2738"/>
<dbReference type="HOGENOM" id="CLU_086407_4_1_6"/>